<organism evidence="1">
    <name type="scientific">bioreactor metagenome</name>
    <dbReference type="NCBI Taxonomy" id="1076179"/>
    <lineage>
        <taxon>unclassified sequences</taxon>
        <taxon>metagenomes</taxon>
        <taxon>ecological metagenomes</taxon>
    </lineage>
</organism>
<protein>
    <submittedName>
        <fullName evidence="1">Uncharacterized protein</fullName>
    </submittedName>
</protein>
<proteinExistence type="predicted"/>
<evidence type="ECO:0000313" key="1">
    <source>
        <dbReference type="EMBL" id="MPM90564.1"/>
    </source>
</evidence>
<dbReference type="AlphaFoldDB" id="A0A645DM86"/>
<name>A0A645DM86_9ZZZZ</name>
<sequence length="120" mass="13545">MIIADVTLKFGNVAGVAVKFLELIRRQSAHFQRAAHLGQRSGQRIAFGGDFRRQFRQFYDQAGERGVLGLVHGGRRQFRSHRCAAAGIERDRRGIDLGRHIVPAVDQLSPLFVKKERKHG</sequence>
<reference evidence="1" key="1">
    <citation type="submission" date="2019-08" db="EMBL/GenBank/DDBJ databases">
        <authorList>
            <person name="Kucharzyk K."/>
            <person name="Murdoch R.W."/>
            <person name="Higgins S."/>
            <person name="Loffler F."/>
        </authorList>
    </citation>
    <scope>NUCLEOTIDE SEQUENCE</scope>
</reference>
<gene>
    <name evidence="1" type="ORF">SDC9_137685</name>
</gene>
<comment type="caution">
    <text evidence="1">The sequence shown here is derived from an EMBL/GenBank/DDBJ whole genome shotgun (WGS) entry which is preliminary data.</text>
</comment>
<dbReference type="EMBL" id="VSSQ01037784">
    <property type="protein sequence ID" value="MPM90564.1"/>
    <property type="molecule type" value="Genomic_DNA"/>
</dbReference>
<accession>A0A645DM86</accession>